<dbReference type="KEGG" id="cgk:CGERO_01485"/>
<dbReference type="EMBL" id="CP033897">
    <property type="protein sequence ID" value="AZA10631.1"/>
    <property type="molecule type" value="Genomic_DNA"/>
</dbReference>
<keyword evidence="1" id="KW-1133">Transmembrane helix</keyword>
<name>A0A3G6IXY3_9CORY</name>
<organism evidence="2 3">
    <name type="scientific">Corynebacterium gerontici</name>
    <dbReference type="NCBI Taxonomy" id="2079234"/>
    <lineage>
        <taxon>Bacteria</taxon>
        <taxon>Bacillati</taxon>
        <taxon>Actinomycetota</taxon>
        <taxon>Actinomycetes</taxon>
        <taxon>Mycobacteriales</taxon>
        <taxon>Corynebacteriaceae</taxon>
        <taxon>Corynebacterium</taxon>
    </lineage>
</organism>
<dbReference type="RefSeq" id="WP_123933097.1">
    <property type="nucleotide sequence ID" value="NZ_CP033897.1"/>
</dbReference>
<proteinExistence type="predicted"/>
<keyword evidence="3" id="KW-1185">Reference proteome</keyword>
<keyword evidence="1" id="KW-0472">Membrane</keyword>
<evidence type="ECO:0000256" key="1">
    <source>
        <dbReference type="SAM" id="Phobius"/>
    </source>
</evidence>
<feature type="transmembrane region" description="Helical" evidence="1">
    <location>
        <begin position="205"/>
        <end position="223"/>
    </location>
</feature>
<feature type="transmembrane region" description="Helical" evidence="1">
    <location>
        <begin position="15"/>
        <end position="34"/>
    </location>
</feature>
<evidence type="ECO:0000313" key="3">
    <source>
        <dbReference type="Proteomes" id="UP000271587"/>
    </source>
</evidence>
<reference evidence="2 3" key="1">
    <citation type="submission" date="2018-11" db="EMBL/GenBank/DDBJ databases">
        <authorList>
            <person name="Kleinhagauer T."/>
            <person name="Glaeser S.P."/>
            <person name="Spergser J."/>
            <person name="Ruckert C."/>
            <person name="Kaempfer P."/>
            <person name="Busse H.-J."/>
        </authorList>
    </citation>
    <scope>NUCLEOTIDE SEQUENCE [LARGE SCALE GENOMIC DNA]</scope>
    <source>
        <strain evidence="2 3">W8</strain>
    </source>
</reference>
<feature type="transmembrane region" description="Helical" evidence="1">
    <location>
        <begin position="46"/>
        <end position="67"/>
    </location>
</feature>
<feature type="transmembrane region" description="Helical" evidence="1">
    <location>
        <begin position="121"/>
        <end position="144"/>
    </location>
</feature>
<sequence length="227" mass="25172">MLLKAEWTKLRSTKAFWWTSGLFFFFSFGFALLIRRTLDQSAELSALLMGMQSFGTLVLAVQSIMVITSEYRYNSQNVTFLAVPSRLRVAAVKWLIYALIVVLLVTIAVLFIAPFGEGSVWKAWCVNVCGALALMTLSQGVAYITRQAAGAIAIVFLWQFALEPALAFIPKAGAVYRYAPFNNYGAFLLQRPVADVPWGWQGSGLYFAAWALVMMAIGVTLLLKRDA</sequence>
<evidence type="ECO:0000313" key="2">
    <source>
        <dbReference type="EMBL" id="AZA10631.1"/>
    </source>
</evidence>
<protein>
    <submittedName>
        <fullName evidence="2">ABC-2 family transporter protein</fullName>
    </submittedName>
</protein>
<keyword evidence="1" id="KW-0812">Transmembrane</keyword>
<gene>
    <name evidence="2" type="ORF">CGERO_01485</name>
</gene>
<dbReference type="AlphaFoldDB" id="A0A3G6IXY3"/>
<accession>A0A3G6IXY3</accession>
<feature type="transmembrane region" description="Helical" evidence="1">
    <location>
        <begin position="94"/>
        <end position="115"/>
    </location>
</feature>
<dbReference type="Proteomes" id="UP000271587">
    <property type="component" value="Chromosome"/>
</dbReference>
<dbReference type="OrthoDB" id="4420358at2"/>